<protein>
    <submittedName>
        <fullName evidence="1">Uncharacterized protein</fullName>
    </submittedName>
</protein>
<dbReference type="Proteomes" id="UP001201980">
    <property type="component" value="Unassembled WGS sequence"/>
</dbReference>
<name>A0AAD5RI42_9PEZI</name>
<dbReference type="AlphaFoldDB" id="A0AAD5RI42"/>
<evidence type="ECO:0000313" key="2">
    <source>
        <dbReference type="Proteomes" id="UP001201980"/>
    </source>
</evidence>
<proteinExistence type="predicted"/>
<comment type="caution">
    <text evidence="1">The sequence shown here is derived from an EMBL/GenBank/DDBJ whole genome shotgun (WGS) entry which is preliminary data.</text>
</comment>
<sequence>MPRQLPQWSQQQEKGILPDPFDACRAVESAALPKTFPPARPLVPCTPCTPPPSYTESMADSKHLPMPISEVSVPGLNTPPEAIGSLSVVWQDLSRRFALSPLENVE</sequence>
<gene>
    <name evidence="1" type="ORF">MKZ38_007280</name>
</gene>
<evidence type="ECO:0000313" key="1">
    <source>
        <dbReference type="EMBL" id="KAJ2894730.1"/>
    </source>
</evidence>
<reference evidence="1" key="1">
    <citation type="submission" date="2022-07" db="EMBL/GenBank/DDBJ databases">
        <title>Draft genome sequence of Zalerion maritima ATCC 34329, a (micro)plastics degrading marine fungus.</title>
        <authorList>
            <person name="Paco A."/>
            <person name="Goncalves M.F.M."/>
            <person name="Rocha-Santos T.A.P."/>
            <person name="Alves A."/>
        </authorList>
    </citation>
    <scope>NUCLEOTIDE SEQUENCE</scope>
    <source>
        <strain evidence="1">ATCC 34329</strain>
    </source>
</reference>
<accession>A0AAD5RI42</accession>
<organism evidence="1 2">
    <name type="scientific">Zalerion maritima</name>
    <dbReference type="NCBI Taxonomy" id="339359"/>
    <lineage>
        <taxon>Eukaryota</taxon>
        <taxon>Fungi</taxon>
        <taxon>Dikarya</taxon>
        <taxon>Ascomycota</taxon>
        <taxon>Pezizomycotina</taxon>
        <taxon>Sordariomycetes</taxon>
        <taxon>Lulworthiomycetidae</taxon>
        <taxon>Lulworthiales</taxon>
        <taxon>Lulworthiaceae</taxon>
        <taxon>Zalerion</taxon>
    </lineage>
</organism>
<keyword evidence="2" id="KW-1185">Reference proteome</keyword>
<dbReference type="EMBL" id="JAKWBI020000461">
    <property type="protein sequence ID" value="KAJ2894730.1"/>
    <property type="molecule type" value="Genomic_DNA"/>
</dbReference>